<dbReference type="PANTHER" id="PTHR11933">
    <property type="entry name" value="TRNA 5-METHYLAMINOMETHYL-2-THIOURIDYLATE -METHYLTRANSFERASE"/>
    <property type="match status" value="1"/>
</dbReference>
<dbReference type="EMBL" id="OU900094">
    <property type="protein sequence ID" value="CAG9853894.1"/>
    <property type="molecule type" value="Genomic_DNA"/>
</dbReference>
<comment type="subcellular location">
    <subcellularLocation>
        <location evidence="2">Mitochondrion</location>
    </subcellularLocation>
</comment>
<keyword evidence="16" id="KW-1185">Reference proteome</keyword>
<evidence type="ECO:0000256" key="10">
    <source>
        <dbReference type="ARBA" id="ARBA00022884"/>
    </source>
</evidence>
<dbReference type="PANTHER" id="PTHR11933:SF5">
    <property type="entry name" value="MITOCHONDRIAL TRNA-SPECIFIC 2-THIOURIDYLASE 1"/>
    <property type="match status" value="1"/>
</dbReference>
<evidence type="ECO:0000313" key="15">
    <source>
        <dbReference type="EMBL" id="CAG9853894.1"/>
    </source>
</evidence>
<sequence>MFKKVAIGVSGGVDSAVAAMLLKTKGFDVQGVFMQNWDIRDEKGVCSSEVDLEDAQKICNSIGIKLHCVNFVKQYWNLVFCELVKEYESGRTPNPDVLCNRNIKFNYFYKYAMDHLGVDAIATGHYANTSFGTYLENYQPNKNVRLLLAKDTKKDQTFFLCQVKQEALRRTMFPLGNITKWQVKNIAIENNLEKIALKPESMGICFIGSRNFQTFIQEYIADKPGDFVDVDTGKVVGQHRGVHQWTLGQRSRLQGLPLAYFVARKDIERNIIYVAQGTDHPILFSDLVFTEPPYWIHSEPIELKSNNILECDFKFQHTKRWSPCLVYKTKKGLLVKLHNEKRALTEGQYAVFVKNQECLGSAKIVNTGVSNFTNKYQQCSEEASGAKNIEVRN</sequence>
<dbReference type="GO" id="GO:0005739">
    <property type="term" value="C:mitochondrion"/>
    <property type="evidence" value="ECO:0007669"/>
    <property type="project" value="UniProtKB-SubCell"/>
</dbReference>
<keyword evidence="10" id="KW-0694">RNA-binding</keyword>
<dbReference type="AlphaFoldDB" id="A0A9N9T9Q3"/>
<dbReference type="OrthoDB" id="3685at2759"/>
<evidence type="ECO:0000313" key="16">
    <source>
        <dbReference type="Proteomes" id="UP001153712"/>
    </source>
</evidence>
<evidence type="ECO:0000256" key="11">
    <source>
        <dbReference type="ARBA" id="ARBA00023157"/>
    </source>
</evidence>
<dbReference type="GO" id="GO:0000049">
    <property type="term" value="F:tRNA binding"/>
    <property type="evidence" value="ECO:0007669"/>
    <property type="project" value="UniProtKB-KW"/>
</dbReference>
<feature type="domain" description="tRNA-specific 2-thiouridylase MnmA-like C-terminal" evidence="13">
    <location>
        <begin position="290"/>
        <end position="364"/>
    </location>
</feature>
<keyword evidence="9" id="KW-0067">ATP-binding</keyword>
<keyword evidence="7" id="KW-0819">tRNA processing</keyword>
<dbReference type="Gene3D" id="2.40.30.10">
    <property type="entry name" value="Translation factors"/>
    <property type="match status" value="1"/>
</dbReference>
<organism evidence="15 16">
    <name type="scientific">Phyllotreta striolata</name>
    <name type="common">Striped flea beetle</name>
    <name type="synonym">Crioceris striolata</name>
    <dbReference type="NCBI Taxonomy" id="444603"/>
    <lineage>
        <taxon>Eukaryota</taxon>
        <taxon>Metazoa</taxon>
        <taxon>Ecdysozoa</taxon>
        <taxon>Arthropoda</taxon>
        <taxon>Hexapoda</taxon>
        <taxon>Insecta</taxon>
        <taxon>Pterygota</taxon>
        <taxon>Neoptera</taxon>
        <taxon>Endopterygota</taxon>
        <taxon>Coleoptera</taxon>
        <taxon>Polyphaga</taxon>
        <taxon>Cucujiformia</taxon>
        <taxon>Chrysomeloidea</taxon>
        <taxon>Chrysomelidae</taxon>
        <taxon>Galerucinae</taxon>
        <taxon>Alticini</taxon>
        <taxon>Phyllotreta</taxon>
    </lineage>
</organism>
<evidence type="ECO:0000256" key="9">
    <source>
        <dbReference type="ARBA" id="ARBA00022840"/>
    </source>
</evidence>
<dbReference type="Pfam" id="PF20259">
    <property type="entry name" value="tRNA_Me_trans_M"/>
    <property type="match status" value="1"/>
</dbReference>
<keyword evidence="6" id="KW-0808">Transferase</keyword>
<comment type="catalytic activity">
    <reaction evidence="12">
        <text>5-taurinomethyluridine(34) in tRNA + S-sulfanyl-L-cysteinyl-[protein] + AH2 + ATP = 5-taurinomethyl-2-thiouridine(34) in tRNA + L-cysteinyl-[protein] + A + AMP + diphosphate + H(+)</text>
        <dbReference type="Rhea" id="RHEA:47040"/>
        <dbReference type="Rhea" id="RHEA-COMP:10131"/>
        <dbReference type="Rhea" id="RHEA-COMP:11726"/>
        <dbReference type="Rhea" id="RHEA-COMP:11732"/>
        <dbReference type="Rhea" id="RHEA-COMP:11733"/>
        <dbReference type="ChEBI" id="CHEBI:13193"/>
        <dbReference type="ChEBI" id="CHEBI:15378"/>
        <dbReference type="ChEBI" id="CHEBI:17499"/>
        <dbReference type="ChEBI" id="CHEBI:29950"/>
        <dbReference type="ChEBI" id="CHEBI:30616"/>
        <dbReference type="ChEBI" id="CHEBI:33019"/>
        <dbReference type="ChEBI" id="CHEBI:61963"/>
        <dbReference type="ChEBI" id="CHEBI:87171"/>
        <dbReference type="ChEBI" id="CHEBI:87172"/>
        <dbReference type="ChEBI" id="CHEBI:456215"/>
        <dbReference type="EC" id="2.8.1.14"/>
    </reaction>
</comment>
<dbReference type="InterPro" id="IPR023382">
    <property type="entry name" value="MnmA-like_central_sf"/>
</dbReference>
<keyword evidence="5" id="KW-0820">tRNA-binding</keyword>
<evidence type="ECO:0000256" key="4">
    <source>
        <dbReference type="ARBA" id="ARBA00011953"/>
    </source>
</evidence>
<dbReference type="GO" id="GO:0005524">
    <property type="term" value="F:ATP binding"/>
    <property type="evidence" value="ECO:0007669"/>
    <property type="project" value="UniProtKB-KW"/>
</dbReference>
<dbReference type="Pfam" id="PF03054">
    <property type="entry name" value="tRNA_Me_trans"/>
    <property type="match status" value="1"/>
</dbReference>
<feature type="domain" description="tRNA-specific 2-thiouridylase MnmA-like central" evidence="14">
    <location>
        <begin position="213"/>
        <end position="276"/>
    </location>
</feature>
<protein>
    <recommendedName>
        <fullName evidence="4">tRNA-5-taurinomethyluridine 2-sulfurtransferase</fullName>
        <ecNumber evidence="4">2.8.1.14</ecNumber>
    </recommendedName>
</protein>
<comment type="function">
    <text evidence="1">Catalyzes the 2-thiolation of uridine at the wobble position (U34) of mitochondrial tRNA(Lys), tRNA(Glu) and tRNA(Gln). Required for the formation of 5-taurinomethyl-2-thiouridine (tm5s2U) of mitochondrial tRNA(Lys), tRNA(Glu), and tRNA(Gln) at the wobble position. ATP is required to activate the C2 atom of the wobble base.</text>
</comment>
<evidence type="ECO:0000256" key="7">
    <source>
        <dbReference type="ARBA" id="ARBA00022694"/>
    </source>
</evidence>
<evidence type="ECO:0000256" key="2">
    <source>
        <dbReference type="ARBA" id="ARBA00004173"/>
    </source>
</evidence>
<evidence type="ECO:0000256" key="8">
    <source>
        <dbReference type="ARBA" id="ARBA00022741"/>
    </source>
</evidence>
<name>A0A9N9T9Q3_PHYSR</name>
<dbReference type="NCBIfam" id="TIGR00420">
    <property type="entry name" value="trmU"/>
    <property type="match status" value="1"/>
</dbReference>
<evidence type="ECO:0000256" key="5">
    <source>
        <dbReference type="ARBA" id="ARBA00022555"/>
    </source>
</evidence>
<evidence type="ECO:0000259" key="13">
    <source>
        <dbReference type="Pfam" id="PF20258"/>
    </source>
</evidence>
<comment type="similarity">
    <text evidence="3">Belongs to the MnmA/TRMU family.</text>
</comment>
<reference evidence="15" key="1">
    <citation type="submission" date="2022-01" db="EMBL/GenBank/DDBJ databases">
        <authorList>
            <person name="King R."/>
        </authorList>
    </citation>
    <scope>NUCLEOTIDE SEQUENCE</scope>
</reference>
<evidence type="ECO:0000256" key="6">
    <source>
        <dbReference type="ARBA" id="ARBA00022679"/>
    </source>
</evidence>
<dbReference type="InterPro" id="IPR004506">
    <property type="entry name" value="MnmA-like"/>
</dbReference>
<keyword evidence="11" id="KW-1015">Disulfide bond</keyword>
<evidence type="ECO:0000256" key="12">
    <source>
        <dbReference type="ARBA" id="ARBA00049564"/>
    </source>
</evidence>
<dbReference type="InterPro" id="IPR014729">
    <property type="entry name" value="Rossmann-like_a/b/a_fold"/>
</dbReference>
<evidence type="ECO:0000256" key="3">
    <source>
        <dbReference type="ARBA" id="ARBA00006191"/>
    </source>
</evidence>
<dbReference type="GO" id="GO:0002143">
    <property type="term" value="P:tRNA wobble position uridine thiolation"/>
    <property type="evidence" value="ECO:0007669"/>
    <property type="project" value="TreeGrafter"/>
</dbReference>
<dbReference type="GO" id="GO:0061708">
    <property type="term" value="F:tRNA-5-taurinomethyluridine 2-sulfurtransferase"/>
    <property type="evidence" value="ECO:0007669"/>
    <property type="project" value="UniProtKB-EC"/>
</dbReference>
<dbReference type="Pfam" id="PF20258">
    <property type="entry name" value="tRNA_Me_trans_C"/>
    <property type="match status" value="1"/>
</dbReference>
<dbReference type="CDD" id="cd01998">
    <property type="entry name" value="MnmA_TRMU-like"/>
    <property type="match status" value="1"/>
</dbReference>
<dbReference type="FunFam" id="2.30.30.280:FF:000001">
    <property type="entry name" value="tRNA-specific 2-thiouridylase MnmA"/>
    <property type="match status" value="1"/>
</dbReference>
<dbReference type="Gene3D" id="3.40.50.620">
    <property type="entry name" value="HUPs"/>
    <property type="match status" value="1"/>
</dbReference>
<evidence type="ECO:0000259" key="14">
    <source>
        <dbReference type="Pfam" id="PF20259"/>
    </source>
</evidence>
<evidence type="ECO:0000256" key="1">
    <source>
        <dbReference type="ARBA" id="ARBA00003986"/>
    </source>
</evidence>
<dbReference type="EC" id="2.8.1.14" evidence="4"/>
<dbReference type="InterPro" id="IPR046884">
    <property type="entry name" value="MnmA-like_central"/>
</dbReference>
<dbReference type="FunFam" id="3.40.50.620:FF:000104">
    <property type="entry name" value="Mitochondrial tRNA-specific 2-thiouridylase 1"/>
    <property type="match status" value="1"/>
</dbReference>
<dbReference type="InterPro" id="IPR046885">
    <property type="entry name" value="MnmA-like_C"/>
</dbReference>
<proteinExistence type="inferred from homology"/>
<keyword evidence="8" id="KW-0547">Nucleotide-binding</keyword>
<dbReference type="SUPFAM" id="SSF52402">
    <property type="entry name" value="Adenine nucleotide alpha hydrolases-like"/>
    <property type="match status" value="1"/>
</dbReference>
<dbReference type="NCBIfam" id="NF001138">
    <property type="entry name" value="PRK00143.1"/>
    <property type="match status" value="1"/>
</dbReference>
<dbReference type="Gene3D" id="2.30.30.280">
    <property type="entry name" value="Adenine nucleotide alpha hydrolases-like domains"/>
    <property type="match status" value="1"/>
</dbReference>
<gene>
    <name evidence="15" type="ORF">PHYEVI_LOCUS361</name>
</gene>
<accession>A0A9N9T9Q3</accession>
<dbReference type="HAMAP" id="MF_00144">
    <property type="entry name" value="tRNA_thiouridyl_MnmA"/>
    <property type="match status" value="1"/>
</dbReference>
<dbReference type="Proteomes" id="UP001153712">
    <property type="component" value="Chromosome 1"/>
</dbReference>